<feature type="domain" description="DUF58" evidence="1">
    <location>
        <begin position="192"/>
        <end position="400"/>
    </location>
</feature>
<sequence length="430" mass="45274">MFLARRTAVVLALGALPGLIWPRPMTIVVVLAATVIAVGTDALLAASPRDLRVQRSLAGAIMLGETTTATLTVTNTGPRAAVAEIRDAWAPSAGATGERSRMTIPAGQRRRTRTALTPTRRGDRRADLVTVRLLGPLGLAGRQASLAAPARLRVLPPFASRRHLPSKLARLRELDGRSAVMVRGAGTEFDSLRQYVVGDDARSIDWRSTARRGEVVVRTWRPERDRRVLVVLDTGRRAAARLGDAPRLDAQMEATLLLAALASRAGDRVDVLAVDSAVRAQVRGASGASLMSSLADAFAPLDASLVETDWSLLTSAVRRLLPQRSLVVILTGVDGSATGADMLRATAALAKDHALIIASALDPALDGLREDRGDAVSVYTAAAAESDLVEQHAVRARLARSGATVVQADPAGLAPALADAYLALKASGQL</sequence>
<dbReference type="KEGG" id="amam:HPC72_02050"/>
<evidence type="ECO:0000313" key="3">
    <source>
        <dbReference type="Proteomes" id="UP000504752"/>
    </source>
</evidence>
<evidence type="ECO:0000313" key="2">
    <source>
        <dbReference type="EMBL" id="QKD79196.1"/>
    </source>
</evidence>
<dbReference type="PANTHER" id="PTHR33608">
    <property type="entry name" value="BLL2464 PROTEIN"/>
    <property type="match status" value="1"/>
</dbReference>
<dbReference type="RefSeq" id="WP_159524053.1">
    <property type="nucleotide sequence ID" value="NZ_CP053642.1"/>
</dbReference>
<accession>A0A6M8B529</accession>
<gene>
    <name evidence="2" type="ORF">HPC72_02050</name>
</gene>
<reference evidence="2 3" key="1">
    <citation type="submission" date="2020-05" db="EMBL/GenBank/DDBJ databases">
        <title>Actinomyces sp. zg-325.</title>
        <authorList>
            <person name="Yang C."/>
        </authorList>
    </citation>
    <scope>NUCLEOTIDE SEQUENCE [LARGE SCALE GENOMIC DNA]</scope>
    <source>
        <strain evidence="3">zg-325</strain>
    </source>
</reference>
<protein>
    <submittedName>
        <fullName evidence="2">DUF58 domain-containing protein</fullName>
    </submittedName>
</protein>
<evidence type="ECO:0000259" key="1">
    <source>
        <dbReference type="Pfam" id="PF01882"/>
    </source>
</evidence>
<dbReference type="PANTHER" id="PTHR33608:SF3">
    <property type="entry name" value="SLR2013 PROTEIN"/>
    <property type="match status" value="1"/>
</dbReference>
<dbReference type="Pfam" id="PF01882">
    <property type="entry name" value="DUF58"/>
    <property type="match status" value="1"/>
</dbReference>
<keyword evidence="3" id="KW-1185">Reference proteome</keyword>
<dbReference type="AlphaFoldDB" id="A0A6M8B529"/>
<dbReference type="EMBL" id="CP053642">
    <property type="protein sequence ID" value="QKD79196.1"/>
    <property type="molecule type" value="Genomic_DNA"/>
</dbReference>
<organism evidence="2 3">
    <name type="scientific">Actinomyces marmotae</name>
    <dbReference type="NCBI Taxonomy" id="2737173"/>
    <lineage>
        <taxon>Bacteria</taxon>
        <taxon>Bacillati</taxon>
        <taxon>Actinomycetota</taxon>
        <taxon>Actinomycetes</taxon>
        <taxon>Actinomycetales</taxon>
        <taxon>Actinomycetaceae</taxon>
        <taxon>Actinomyces</taxon>
    </lineage>
</organism>
<name>A0A6M8B529_9ACTO</name>
<dbReference type="Proteomes" id="UP000504752">
    <property type="component" value="Chromosome"/>
</dbReference>
<dbReference type="InterPro" id="IPR002881">
    <property type="entry name" value="DUF58"/>
</dbReference>
<proteinExistence type="predicted"/>